<name>A0A0E3GQX1_CLOSL</name>
<dbReference type="KEGG" id="csq:CSCA_2186"/>
<organism evidence="1 2">
    <name type="scientific">Clostridium scatologenes</name>
    <dbReference type="NCBI Taxonomy" id="1548"/>
    <lineage>
        <taxon>Bacteria</taxon>
        <taxon>Bacillati</taxon>
        <taxon>Bacillota</taxon>
        <taxon>Clostridia</taxon>
        <taxon>Eubacteriales</taxon>
        <taxon>Clostridiaceae</taxon>
        <taxon>Clostridium</taxon>
    </lineage>
</organism>
<proteinExistence type="predicted"/>
<dbReference type="STRING" id="1548.CSCA_2186"/>
<accession>A0A0E3GQX1</accession>
<protein>
    <recommendedName>
        <fullName evidence="3">DUF2922 domain-containing protein</fullName>
    </recommendedName>
</protein>
<gene>
    <name evidence="1" type="ORF">CSCA_2186</name>
</gene>
<dbReference type="EMBL" id="CP009933">
    <property type="protein sequence ID" value="AKA69311.1"/>
    <property type="molecule type" value="Genomic_DNA"/>
</dbReference>
<evidence type="ECO:0000313" key="1">
    <source>
        <dbReference type="EMBL" id="AKA69311.1"/>
    </source>
</evidence>
<sequence>MAKSLSMTFLNEEGKKSSITLKSVKEDVTEAEVKAAMDVILAKNIFTSGGLDLKAKDSAHIVERNSSSLTVK</sequence>
<dbReference type="RefSeq" id="WP_029163059.1">
    <property type="nucleotide sequence ID" value="NZ_CP009933.1"/>
</dbReference>
<dbReference type="InterPro" id="IPR021321">
    <property type="entry name" value="DUF2922"/>
</dbReference>
<dbReference type="Pfam" id="PF11148">
    <property type="entry name" value="DUF2922"/>
    <property type="match status" value="1"/>
</dbReference>
<keyword evidence="2" id="KW-1185">Reference proteome</keyword>
<reference evidence="1 2" key="1">
    <citation type="journal article" date="2015" name="J. Biotechnol.">
        <title>Complete genome sequence of a malodorant-producing acetogen, Clostridium scatologenes ATCC 25775(T).</title>
        <authorList>
            <person name="Zhu Z."/>
            <person name="Guo T."/>
            <person name="Zheng H."/>
            <person name="Song T."/>
            <person name="Ouyang P."/>
            <person name="Xie J."/>
        </authorList>
    </citation>
    <scope>NUCLEOTIDE SEQUENCE [LARGE SCALE GENOMIC DNA]</scope>
    <source>
        <strain evidence="1 2">ATCC 25775</strain>
    </source>
</reference>
<dbReference type="AlphaFoldDB" id="A0A0E3GQX1"/>
<dbReference type="HOGENOM" id="CLU_181401_1_0_9"/>
<evidence type="ECO:0008006" key="3">
    <source>
        <dbReference type="Google" id="ProtNLM"/>
    </source>
</evidence>
<evidence type="ECO:0000313" key="2">
    <source>
        <dbReference type="Proteomes" id="UP000033115"/>
    </source>
</evidence>
<dbReference type="Proteomes" id="UP000033115">
    <property type="component" value="Chromosome"/>
</dbReference>